<organism evidence="1 2">
    <name type="scientific">Pedobacter flavus</name>
    <dbReference type="NCBI Taxonomy" id="3113906"/>
    <lineage>
        <taxon>Bacteria</taxon>
        <taxon>Pseudomonadati</taxon>
        <taxon>Bacteroidota</taxon>
        <taxon>Sphingobacteriia</taxon>
        <taxon>Sphingobacteriales</taxon>
        <taxon>Sphingobacteriaceae</taxon>
        <taxon>Pedobacter</taxon>
    </lineage>
</organism>
<keyword evidence="2" id="KW-1185">Reference proteome</keyword>
<reference evidence="1 2" key="1">
    <citation type="submission" date="2024-01" db="EMBL/GenBank/DDBJ databases">
        <title>Pedobacter sp. nov., isolated from oil-contaminated soil.</title>
        <authorList>
            <person name="Le N.T.T."/>
        </authorList>
    </citation>
    <scope>NUCLEOTIDE SEQUENCE [LARGE SCALE GENOMIC DNA]</scope>
    <source>
        <strain evidence="1 2">VNH31</strain>
    </source>
</reference>
<dbReference type="Pfam" id="PF13852">
    <property type="entry name" value="DUF4197"/>
    <property type="match status" value="1"/>
</dbReference>
<accession>A0ABU7GZ75</accession>
<comment type="caution">
    <text evidence="1">The sequence shown here is derived from an EMBL/GenBank/DDBJ whole genome shotgun (WGS) entry which is preliminary data.</text>
</comment>
<dbReference type="Proteomes" id="UP001337681">
    <property type="component" value="Unassembled WGS sequence"/>
</dbReference>
<evidence type="ECO:0000313" key="2">
    <source>
        <dbReference type="Proteomes" id="UP001337681"/>
    </source>
</evidence>
<gene>
    <name evidence="1" type="ORF">VRU49_02395</name>
</gene>
<dbReference type="RefSeq" id="WP_330145177.1">
    <property type="nucleotide sequence ID" value="NZ_JAZDQU010000001.1"/>
</dbReference>
<protein>
    <submittedName>
        <fullName evidence="1">DUF4197 domain-containing protein</fullName>
    </submittedName>
</protein>
<dbReference type="InterPro" id="IPR025245">
    <property type="entry name" value="DUF4197"/>
</dbReference>
<sequence>MLLFKSNISIKVICITALFISIVNSGCDVQSQAQLNNIIGQINKPSTIQIVSGLKEALEVGASISSSRLAQKDGFLGNSSLKILFPKEAQKAEQALRNIGLGRLADNVILTINRAAETAVIEAKPIFITAIKQMTINDAYNILFGSTNAATEYFKSATSYQLTEKFKPIIQLQLNKVGATKYWGEVSSKYNLISKTPIDTDLSAYVTQKAIEGLFQEIAVEEAKIRLNINARTSPLLQQVFGYADRNK</sequence>
<evidence type="ECO:0000313" key="1">
    <source>
        <dbReference type="EMBL" id="MEE1884260.1"/>
    </source>
</evidence>
<dbReference type="EMBL" id="JAZDQU010000001">
    <property type="protein sequence ID" value="MEE1884260.1"/>
    <property type="molecule type" value="Genomic_DNA"/>
</dbReference>
<proteinExistence type="predicted"/>
<name>A0ABU7GZ75_9SPHI</name>